<gene>
    <name evidence="3" type="ORF">PHLCEN_2v7857</name>
</gene>
<accession>A0A2R6NV79</accession>
<dbReference type="Gene3D" id="1.20.58.2130">
    <property type="match status" value="1"/>
</dbReference>
<dbReference type="Proteomes" id="UP000186601">
    <property type="component" value="Unassembled WGS sequence"/>
</dbReference>
<feature type="region of interest" description="Disordered" evidence="1">
    <location>
        <begin position="131"/>
        <end position="161"/>
    </location>
</feature>
<protein>
    <recommendedName>
        <fullName evidence="2">DNA replication regulator Sld3 C-terminal domain-containing protein</fullName>
    </recommendedName>
</protein>
<feature type="domain" description="DNA replication regulator Sld3 C-terminal" evidence="2">
    <location>
        <begin position="77"/>
        <end position="351"/>
    </location>
</feature>
<organism evidence="3 4">
    <name type="scientific">Hermanssonia centrifuga</name>
    <dbReference type="NCBI Taxonomy" id="98765"/>
    <lineage>
        <taxon>Eukaryota</taxon>
        <taxon>Fungi</taxon>
        <taxon>Dikarya</taxon>
        <taxon>Basidiomycota</taxon>
        <taxon>Agaricomycotina</taxon>
        <taxon>Agaricomycetes</taxon>
        <taxon>Polyporales</taxon>
        <taxon>Meruliaceae</taxon>
        <taxon>Hermanssonia</taxon>
    </lineage>
</organism>
<proteinExistence type="predicted"/>
<keyword evidence="4" id="KW-1185">Reference proteome</keyword>
<feature type="region of interest" description="Disordered" evidence="1">
    <location>
        <begin position="188"/>
        <end position="207"/>
    </location>
</feature>
<dbReference type="OrthoDB" id="3003917at2759"/>
<dbReference type="GO" id="GO:0006270">
    <property type="term" value="P:DNA replication initiation"/>
    <property type="evidence" value="ECO:0007669"/>
    <property type="project" value="InterPro"/>
</dbReference>
<dbReference type="EMBL" id="MLYV02000794">
    <property type="protein sequence ID" value="PSR77426.1"/>
    <property type="molecule type" value="Genomic_DNA"/>
</dbReference>
<dbReference type="STRING" id="98765.A0A2R6NV79"/>
<dbReference type="GO" id="GO:0031261">
    <property type="term" value="C:DNA replication preinitiation complex"/>
    <property type="evidence" value="ECO:0007669"/>
    <property type="project" value="TreeGrafter"/>
</dbReference>
<name>A0A2R6NV79_9APHY</name>
<feature type="compositionally biased region" description="Polar residues" evidence="1">
    <location>
        <begin position="272"/>
        <end position="297"/>
    </location>
</feature>
<dbReference type="PANTHER" id="PTHR28067">
    <property type="entry name" value="DNA REPLICATION REGULATOR SLD3"/>
    <property type="match status" value="1"/>
</dbReference>
<dbReference type="PANTHER" id="PTHR28067:SF1">
    <property type="entry name" value="DNA REPLICATION REGULATOR SLD3"/>
    <property type="match status" value="1"/>
</dbReference>
<dbReference type="InterPro" id="IPR042511">
    <property type="entry name" value="Sld3"/>
</dbReference>
<evidence type="ECO:0000256" key="1">
    <source>
        <dbReference type="SAM" id="MobiDB-lite"/>
    </source>
</evidence>
<feature type="compositionally biased region" description="Low complexity" evidence="1">
    <location>
        <begin position="245"/>
        <end position="257"/>
    </location>
</feature>
<dbReference type="InterPro" id="IPR013948">
    <property type="entry name" value="DNA_replication_reg_Sld3_C"/>
</dbReference>
<dbReference type="Pfam" id="PF08639">
    <property type="entry name" value="Sld3_STD"/>
    <property type="match status" value="1"/>
</dbReference>
<reference evidence="3 4" key="1">
    <citation type="submission" date="2018-02" db="EMBL/GenBank/DDBJ databases">
        <title>Genome sequence of the basidiomycete white-rot fungus Phlebia centrifuga.</title>
        <authorList>
            <person name="Granchi Z."/>
            <person name="Peng M."/>
            <person name="de Vries R.P."/>
            <person name="Hilden K."/>
            <person name="Makela M.R."/>
            <person name="Grigoriev I."/>
            <person name="Riley R."/>
        </authorList>
    </citation>
    <scope>NUCLEOTIDE SEQUENCE [LARGE SCALE GENOMIC DNA]</scope>
    <source>
        <strain evidence="3 4">FBCC195</strain>
    </source>
</reference>
<sequence>MPLSRLTPAALRVLNPNVLSSGLLGPSQARALHTLLTPFLLTPRSSSQKYHSRVAQLLVNEECSIPEDEMMWYAIKYEKTELDDEQPDEQEQEAADERWRVHWLQRMERREVMIQILLHFLLLSLPTPGRPCSPPLSMSPRKRKRESQDAESSDADAAAITPSLEERLEALMDKLSIWQLMGSIDNAVGGDETQRKPSSVWKGKQKAGDERDWMQIFCEDVVAPLFRGSLPSQCALLHAKVFQSSPFSDDSDPLSPSASPPPSPRQKEKQLNTEATSTKTASRSRGPQGLTCTPSSLSITLEEERVRERSKSLSIGPGQIRKRAVTREISMTTAFKGKAAKAKKPGPSAKDKRVRAEEMKRNAAGVVGANLAKSTVNGTTLVMATPAKPKHNKQQPATWADSPTGERCVDYNSQRGLAAQLQSALTEAAIEGDDDDDEWMVESSPDVLLLGSGGRQDVVVGFDEDLKGGSSVADFRSRVLAEGTPTKRSRHRV</sequence>
<evidence type="ECO:0000313" key="3">
    <source>
        <dbReference type="EMBL" id="PSR77426.1"/>
    </source>
</evidence>
<dbReference type="AlphaFoldDB" id="A0A2R6NV79"/>
<comment type="caution">
    <text evidence="3">The sequence shown here is derived from an EMBL/GenBank/DDBJ whole genome shotgun (WGS) entry which is preliminary data.</text>
</comment>
<feature type="region of interest" description="Disordered" evidence="1">
    <location>
        <begin position="245"/>
        <end position="297"/>
    </location>
</feature>
<evidence type="ECO:0000313" key="4">
    <source>
        <dbReference type="Proteomes" id="UP000186601"/>
    </source>
</evidence>
<evidence type="ECO:0000259" key="2">
    <source>
        <dbReference type="Pfam" id="PF08639"/>
    </source>
</evidence>